<keyword evidence="9 11" id="KW-0539">Nucleus</keyword>
<dbReference type="InterPro" id="IPR013083">
    <property type="entry name" value="Znf_RING/FYVE/PHD"/>
</dbReference>
<keyword evidence="4 10" id="KW-0863">Zinc-finger</keyword>
<comment type="function">
    <text evidence="11">Histone-binding component that specifically recognizes H3 tails trimethylated on 'Lys-4' (H3K4me3), which mark transcription start sites of virtually all active genes.</text>
</comment>
<dbReference type="InterPro" id="IPR019787">
    <property type="entry name" value="Znf_PHD-finger"/>
</dbReference>
<dbReference type="EMBL" id="JBCGBO010000007">
    <property type="protein sequence ID" value="KAK9186628.1"/>
    <property type="molecule type" value="Genomic_DNA"/>
</dbReference>
<dbReference type="InterPro" id="IPR045104">
    <property type="entry name" value="Alfin"/>
</dbReference>
<evidence type="ECO:0000256" key="8">
    <source>
        <dbReference type="ARBA" id="ARBA00023163"/>
    </source>
</evidence>
<dbReference type="PANTHER" id="PTHR12321">
    <property type="entry name" value="CPG BINDING PROTEIN"/>
    <property type="match status" value="1"/>
</dbReference>
<dbReference type="PROSITE" id="PS01359">
    <property type="entry name" value="ZF_PHD_1"/>
    <property type="match status" value="1"/>
</dbReference>
<dbReference type="GO" id="GO:0008270">
    <property type="term" value="F:zinc ion binding"/>
    <property type="evidence" value="ECO:0007669"/>
    <property type="project" value="UniProtKB-KW"/>
</dbReference>
<evidence type="ECO:0000256" key="3">
    <source>
        <dbReference type="ARBA" id="ARBA00022723"/>
    </source>
</evidence>
<dbReference type="GO" id="GO:0000976">
    <property type="term" value="F:transcription cis-regulatory region binding"/>
    <property type="evidence" value="ECO:0007669"/>
    <property type="project" value="TreeGrafter"/>
</dbReference>
<keyword evidence="3 11" id="KW-0479">Metal-binding</keyword>
<evidence type="ECO:0000256" key="1">
    <source>
        <dbReference type="ARBA" id="ARBA00004123"/>
    </source>
</evidence>
<keyword evidence="8 11" id="KW-0804">Transcription</keyword>
<keyword evidence="5 11" id="KW-0862">Zinc</keyword>
<dbReference type="InterPro" id="IPR021998">
    <property type="entry name" value="Alfin_N"/>
</dbReference>
<accession>A0AAP0LTA0</accession>
<feature type="region of interest" description="Disordered" evidence="12">
    <location>
        <begin position="210"/>
        <end position="233"/>
    </location>
</feature>
<proteinExistence type="inferred from homology"/>
<reference evidence="14 15" key="1">
    <citation type="submission" date="2024-05" db="EMBL/GenBank/DDBJ databases">
        <title>Haplotype-resolved chromosome-level genome assembly of Huyou (Citrus changshanensis).</title>
        <authorList>
            <person name="Miao C."/>
            <person name="Chen W."/>
            <person name="Wu Y."/>
            <person name="Wang L."/>
            <person name="Zhao S."/>
            <person name="Grierson D."/>
            <person name="Xu C."/>
            <person name="Chen K."/>
        </authorList>
    </citation>
    <scope>NUCLEOTIDE SEQUENCE [LARGE SCALE GENOMIC DNA]</scope>
    <source>
        <strain evidence="14">01-14</strain>
        <tissue evidence="14">Leaf</tissue>
    </source>
</reference>
<evidence type="ECO:0000256" key="10">
    <source>
        <dbReference type="PROSITE-ProRule" id="PRU00146"/>
    </source>
</evidence>
<gene>
    <name evidence="14" type="ORF">WN944_018016</name>
</gene>
<evidence type="ECO:0000256" key="12">
    <source>
        <dbReference type="SAM" id="MobiDB-lite"/>
    </source>
</evidence>
<comment type="subcellular location">
    <subcellularLocation>
        <location evidence="1 11">Nucleus</location>
    </subcellularLocation>
</comment>
<keyword evidence="6 11" id="KW-0156">Chromatin regulator</keyword>
<evidence type="ECO:0000256" key="7">
    <source>
        <dbReference type="ARBA" id="ARBA00023015"/>
    </source>
</evidence>
<evidence type="ECO:0000256" key="5">
    <source>
        <dbReference type="ARBA" id="ARBA00022833"/>
    </source>
</evidence>
<evidence type="ECO:0000256" key="6">
    <source>
        <dbReference type="ARBA" id="ARBA00022853"/>
    </source>
</evidence>
<evidence type="ECO:0000313" key="14">
    <source>
        <dbReference type="EMBL" id="KAK9186628.1"/>
    </source>
</evidence>
<comment type="similarity">
    <text evidence="2 11">Belongs to the Alfin family.</text>
</comment>
<dbReference type="GO" id="GO:0006325">
    <property type="term" value="P:chromatin organization"/>
    <property type="evidence" value="ECO:0007669"/>
    <property type="project" value="UniProtKB-UniRule"/>
</dbReference>
<protein>
    <recommendedName>
        <fullName evidence="11">PHD finger protein ALFIN-LIKE</fullName>
    </recommendedName>
</protein>
<evidence type="ECO:0000256" key="2">
    <source>
        <dbReference type="ARBA" id="ARBA00010445"/>
    </source>
</evidence>
<dbReference type="InterPro" id="IPR011011">
    <property type="entry name" value="Znf_FYVE_PHD"/>
</dbReference>
<dbReference type="Pfam" id="PF12165">
    <property type="entry name" value="Alfin"/>
    <property type="match status" value="1"/>
</dbReference>
<dbReference type="InterPro" id="IPR044104">
    <property type="entry name" value="PHD_AL_plant"/>
</dbReference>
<sequence length="309" mass="34905">MSSAISSPRTVEEIFKDFKARRSALVRALTYDVDQFYSQCDPEKENLCLYGHPNESWEVTMPADEVPPEIPEPALGINFSRDGMCKKDWLSLVAVHSDCWLVAVAFYFGARLNGNESEFPIAIFWSDEQLCCCGKRNAICLDKMVKDLPLLLILSSDITCLFVCYDVVLNNVLSMDYKLRILNRKRLYSLINDLPTLFEVVTGRISVKDNQPGADGRSKSWNSTKRSIDGQARSKHELLEESLGEVDDAENDETFCGSCGGSYNSAQFWIGCDICERWYHGKCVKITPAKAENIKQYKCPSCSTKKARH</sequence>
<dbReference type="SUPFAM" id="SSF57903">
    <property type="entry name" value="FYVE/PHD zinc finger"/>
    <property type="match status" value="1"/>
</dbReference>
<dbReference type="FunFam" id="3.30.40.10:FF:000306">
    <property type="entry name" value="PHD finger alfin-like protein"/>
    <property type="match status" value="1"/>
</dbReference>
<dbReference type="InterPro" id="IPR001965">
    <property type="entry name" value="Znf_PHD"/>
</dbReference>
<evidence type="ECO:0000313" key="15">
    <source>
        <dbReference type="Proteomes" id="UP001428341"/>
    </source>
</evidence>
<evidence type="ECO:0000256" key="4">
    <source>
        <dbReference type="ARBA" id="ARBA00022771"/>
    </source>
</evidence>
<dbReference type="Proteomes" id="UP001428341">
    <property type="component" value="Unassembled WGS sequence"/>
</dbReference>
<dbReference type="SMART" id="SM00249">
    <property type="entry name" value="PHD"/>
    <property type="match status" value="1"/>
</dbReference>
<comment type="domain">
    <text evidence="11">The PHD-type zinc finger mediates the binding to H3K4me3.</text>
</comment>
<dbReference type="GO" id="GO:0042393">
    <property type="term" value="F:histone binding"/>
    <property type="evidence" value="ECO:0007669"/>
    <property type="project" value="UniProtKB-UniRule"/>
</dbReference>
<comment type="subunit">
    <text evidence="11">Interacts with H3K4me3 and to a lesser extent with H3K4me2.</text>
</comment>
<evidence type="ECO:0000259" key="13">
    <source>
        <dbReference type="PROSITE" id="PS50016"/>
    </source>
</evidence>
<name>A0AAP0LTA0_9ROSI</name>
<organism evidence="14 15">
    <name type="scientific">Citrus x changshan-huyou</name>
    <dbReference type="NCBI Taxonomy" id="2935761"/>
    <lineage>
        <taxon>Eukaryota</taxon>
        <taxon>Viridiplantae</taxon>
        <taxon>Streptophyta</taxon>
        <taxon>Embryophyta</taxon>
        <taxon>Tracheophyta</taxon>
        <taxon>Spermatophyta</taxon>
        <taxon>Magnoliopsida</taxon>
        <taxon>eudicotyledons</taxon>
        <taxon>Gunneridae</taxon>
        <taxon>Pentapetalae</taxon>
        <taxon>rosids</taxon>
        <taxon>malvids</taxon>
        <taxon>Sapindales</taxon>
        <taxon>Rutaceae</taxon>
        <taxon>Aurantioideae</taxon>
        <taxon>Citrus</taxon>
    </lineage>
</organism>
<comment type="caution">
    <text evidence="14">The sequence shown here is derived from an EMBL/GenBank/DDBJ whole genome shotgun (WGS) entry which is preliminary data.</text>
</comment>
<dbReference type="PANTHER" id="PTHR12321:SF122">
    <property type="entry name" value="PHD FINGER PROTEIN ALFIN-LIKE 2"/>
    <property type="match status" value="1"/>
</dbReference>
<dbReference type="InterPro" id="IPR019786">
    <property type="entry name" value="Zinc_finger_PHD-type_CS"/>
</dbReference>
<dbReference type="GO" id="GO:0005634">
    <property type="term" value="C:nucleus"/>
    <property type="evidence" value="ECO:0007669"/>
    <property type="project" value="UniProtKB-SubCell"/>
</dbReference>
<dbReference type="PROSITE" id="PS50016">
    <property type="entry name" value="ZF_PHD_2"/>
    <property type="match status" value="1"/>
</dbReference>
<dbReference type="Pfam" id="PF00628">
    <property type="entry name" value="PHD"/>
    <property type="match status" value="1"/>
</dbReference>
<keyword evidence="15" id="KW-1185">Reference proteome</keyword>
<dbReference type="GO" id="GO:0006355">
    <property type="term" value="P:regulation of DNA-templated transcription"/>
    <property type="evidence" value="ECO:0007669"/>
    <property type="project" value="UniProtKB-UniRule"/>
</dbReference>
<dbReference type="Gene3D" id="3.30.40.10">
    <property type="entry name" value="Zinc/RING finger domain, C3HC4 (zinc finger)"/>
    <property type="match status" value="1"/>
</dbReference>
<evidence type="ECO:0000256" key="11">
    <source>
        <dbReference type="RuleBase" id="RU369089"/>
    </source>
</evidence>
<evidence type="ECO:0000256" key="9">
    <source>
        <dbReference type="ARBA" id="ARBA00023242"/>
    </source>
</evidence>
<keyword evidence="7 11" id="KW-0805">Transcription regulation</keyword>
<feature type="domain" description="PHD-type" evidence="13">
    <location>
        <begin position="253"/>
        <end position="305"/>
    </location>
</feature>
<dbReference type="CDD" id="cd15613">
    <property type="entry name" value="PHD_AL_plant"/>
    <property type="match status" value="1"/>
</dbReference>
<dbReference type="AlphaFoldDB" id="A0AAP0LTA0"/>
<dbReference type="GO" id="GO:0003712">
    <property type="term" value="F:transcription coregulator activity"/>
    <property type="evidence" value="ECO:0007669"/>
    <property type="project" value="TreeGrafter"/>
</dbReference>